<protein>
    <submittedName>
        <fullName evidence="3">PilZ domain-containing protein</fullName>
    </submittedName>
</protein>
<evidence type="ECO:0000313" key="3">
    <source>
        <dbReference type="EMBL" id="KAA9024499.1"/>
    </source>
</evidence>
<proteinExistence type="predicted"/>
<comment type="caution">
    <text evidence="3">The sequence shown here is derived from an EMBL/GenBank/DDBJ whole genome shotgun (WGS) entry which is preliminary data.</text>
</comment>
<dbReference type="Gene3D" id="2.40.10.220">
    <property type="entry name" value="predicted glycosyltransferase like domains"/>
    <property type="match status" value="1"/>
</dbReference>
<dbReference type="AlphaFoldDB" id="A0A5J5HTQ1"/>
<dbReference type="InterPro" id="IPR009875">
    <property type="entry name" value="PilZ_domain"/>
</dbReference>
<accession>A0A5J5HTQ1</accession>
<gene>
    <name evidence="3" type="ORF">F4U95_22025</name>
    <name evidence="2" type="ORF">F4U96_21910</name>
</gene>
<dbReference type="SUPFAM" id="SSF141371">
    <property type="entry name" value="PilZ domain-like"/>
    <property type="match status" value="1"/>
</dbReference>
<evidence type="ECO:0000259" key="1">
    <source>
        <dbReference type="Pfam" id="PF07238"/>
    </source>
</evidence>
<keyword evidence="5" id="KW-1185">Reference proteome</keyword>
<evidence type="ECO:0000313" key="5">
    <source>
        <dbReference type="Proteomes" id="UP000326364"/>
    </source>
</evidence>
<sequence>MKTMLPSLYERMRKADRRRDARFATSFRATLTLDTGSRVVVVGDISAGGAMLEAQNDLWPGCKLSLKARNLDVNGEIRWRNDRLCGVAFSKPVDPFAVIAANGGDVKGNMMEEPPLSSAQSDRS</sequence>
<dbReference type="Pfam" id="PF07238">
    <property type="entry name" value="PilZ"/>
    <property type="match status" value="1"/>
</dbReference>
<dbReference type="GO" id="GO:0035438">
    <property type="term" value="F:cyclic-di-GMP binding"/>
    <property type="evidence" value="ECO:0007669"/>
    <property type="project" value="InterPro"/>
</dbReference>
<feature type="domain" description="PilZ" evidence="1">
    <location>
        <begin position="16"/>
        <end position="94"/>
    </location>
</feature>
<evidence type="ECO:0000313" key="4">
    <source>
        <dbReference type="Proteomes" id="UP000325933"/>
    </source>
</evidence>
<organism evidence="3 4">
    <name type="scientific">Sphingobium limneticum</name>
    <dbReference type="NCBI Taxonomy" id="1007511"/>
    <lineage>
        <taxon>Bacteria</taxon>
        <taxon>Pseudomonadati</taxon>
        <taxon>Pseudomonadota</taxon>
        <taxon>Alphaproteobacteria</taxon>
        <taxon>Sphingomonadales</taxon>
        <taxon>Sphingomonadaceae</taxon>
        <taxon>Sphingobium</taxon>
    </lineage>
</organism>
<dbReference type="EMBL" id="VYQA01000026">
    <property type="protein sequence ID" value="KAA9024499.1"/>
    <property type="molecule type" value="Genomic_DNA"/>
</dbReference>
<reference evidence="4 5" key="1">
    <citation type="submission" date="2019-09" db="EMBL/GenBank/DDBJ databases">
        <authorList>
            <person name="Feng G."/>
        </authorList>
    </citation>
    <scope>NUCLEOTIDE SEQUENCE [LARGE SCALE GENOMIC DNA]</scope>
    <source>
        <strain evidence="3 4">KACC 19283</strain>
        <strain evidence="2 5">KACC 19284</strain>
    </source>
</reference>
<name>A0A5J5HTQ1_9SPHN</name>
<dbReference type="EMBL" id="VYQB01000026">
    <property type="protein sequence ID" value="KAA9012048.1"/>
    <property type="molecule type" value="Genomic_DNA"/>
</dbReference>
<dbReference type="Proteomes" id="UP000326364">
    <property type="component" value="Unassembled WGS sequence"/>
</dbReference>
<evidence type="ECO:0000313" key="2">
    <source>
        <dbReference type="EMBL" id="KAA9012048.1"/>
    </source>
</evidence>
<dbReference type="Proteomes" id="UP000325933">
    <property type="component" value="Unassembled WGS sequence"/>
</dbReference>